<dbReference type="GO" id="GO:0015018">
    <property type="term" value="F:galactosylgalactosylxylosylprotein 3-beta-glucuronosyltransferase activity"/>
    <property type="evidence" value="ECO:0007669"/>
    <property type="project" value="UniProtKB-UniRule"/>
</dbReference>
<dbReference type="AlphaFoldDB" id="E4YWS9"/>
<dbReference type="SUPFAM" id="SSF53448">
    <property type="entry name" value="Nucleotide-diphospho-sugar transferases"/>
    <property type="match status" value="1"/>
</dbReference>
<reference evidence="18" key="1">
    <citation type="journal article" date="2010" name="Science">
        <title>Plasticity of animal genome architecture unmasked by rapid evolution of a pelagic tunicate.</title>
        <authorList>
            <person name="Denoeud F."/>
            <person name="Henriet S."/>
            <person name="Mungpakdee S."/>
            <person name="Aury J.M."/>
            <person name="Da Silva C."/>
            <person name="Brinkmann H."/>
            <person name="Mikhaleva J."/>
            <person name="Olsen L.C."/>
            <person name="Jubin C."/>
            <person name="Canestro C."/>
            <person name="Bouquet J.M."/>
            <person name="Danks G."/>
            <person name="Poulain J."/>
            <person name="Campsteijn C."/>
            <person name="Adamski M."/>
            <person name="Cross I."/>
            <person name="Yadetie F."/>
            <person name="Muffato M."/>
            <person name="Louis A."/>
            <person name="Butcher S."/>
            <person name="Tsagkogeorga G."/>
            <person name="Konrad A."/>
            <person name="Singh S."/>
            <person name="Jensen M.F."/>
            <person name="Cong E.H."/>
            <person name="Eikeseth-Otteraa H."/>
            <person name="Noel B."/>
            <person name="Anthouard V."/>
            <person name="Porcel B.M."/>
            <person name="Kachouri-Lafond R."/>
            <person name="Nishino A."/>
            <person name="Ugolini M."/>
            <person name="Chourrout P."/>
            <person name="Nishida H."/>
            <person name="Aasland R."/>
            <person name="Huzurbazar S."/>
            <person name="Westhof E."/>
            <person name="Delsuc F."/>
            <person name="Lehrach H."/>
            <person name="Reinhardt R."/>
            <person name="Weissenbach J."/>
            <person name="Roy S.W."/>
            <person name="Artiguenave F."/>
            <person name="Postlethwait J.H."/>
            <person name="Manak J.R."/>
            <person name="Thompson E.M."/>
            <person name="Jaillon O."/>
            <person name="Du Pasquier L."/>
            <person name="Boudinot P."/>
            <person name="Liberles D.A."/>
            <person name="Volff J.N."/>
            <person name="Philippe H."/>
            <person name="Lenhard B."/>
            <person name="Roest Crollius H."/>
            <person name="Wincker P."/>
            <person name="Chourrout D."/>
        </authorList>
    </citation>
    <scope>NUCLEOTIDE SEQUENCE [LARGE SCALE GENOMIC DNA]</scope>
</reference>
<evidence type="ECO:0000256" key="13">
    <source>
        <dbReference type="PIRSR" id="PIRSR605027-1"/>
    </source>
</evidence>
<keyword evidence="6 17" id="KW-0735">Signal-anchor</keyword>
<evidence type="ECO:0000313" key="18">
    <source>
        <dbReference type="EMBL" id="CBY39912.1"/>
    </source>
</evidence>
<comment type="catalytic activity">
    <reaction evidence="11 17">
        <text>3-O-(beta-D-galactosyl-(1-&gt;3)-beta-D-galactosyl-(1-&gt;4)-beta-D-xylosyl)-L-seryl-[protein] + UDP-alpha-D-glucuronate = 3-O-(beta-D-GlcA-(1-&gt;3)-beta-D-Gal-(1-&gt;3)-beta-D-Gal-(1-&gt;4)-beta-D-Xyl)-L-seryl-[protein] + UDP + H(+)</text>
        <dbReference type="Rhea" id="RHEA:24168"/>
        <dbReference type="Rhea" id="RHEA-COMP:12571"/>
        <dbReference type="Rhea" id="RHEA-COMP:12573"/>
        <dbReference type="ChEBI" id="CHEBI:15378"/>
        <dbReference type="ChEBI" id="CHEBI:58052"/>
        <dbReference type="ChEBI" id="CHEBI:58223"/>
        <dbReference type="ChEBI" id="CHEBI:132090"/>
        <dbReference type="ChEBI" id="CHEBI:132093"/>
        <dbReference type="EC" id="2.4.1.135"/>
    </reaction>
</comment>
<feature type="binding site" evidence="14">
    <location>
        <position position="151"/>
    </location>
    <ligand>
        <name>UDP-alpha-D-glucuronate</name>
        <dbReference type="ChEBI" id="CHEBI:58052"/>
    </ligand>
</feature>
<evidence type="ECO:0000313" key="19">
    <source>
        <dbReference type="EMBL" id="CBY42016.1"/>
    </source>
</evidence>
<feature type="binding site" evidence="14">
    <location>
        <begin position="296"/>
        <end position="298"/>
    </location>
    <ligand>
        <name>UDP-alpha-D-glucuronate</name>
        <dbReference type="ChEBI" id="CHEBI:58052"/>
    </ligand>
</feature>
<evidence type="ECO:0000256" key="7">
    <source>
        <dbReference type="ARBA" id="ARBA00022989"/>
    </source>
</evidence>
<evidence type="ECO:0000256" key="3">
    <source>
        <dbReference type="ARBA" id="ARBA00022679"/>
    </source>
</evidence>
<dbReference type="InterPro" id="IPR005027">
    <property type="entry name" value="Glyco_trans_43"/>
</dbReference>
<evidence type="ECO:0000256" key="5">
    <source>
        <dbReference type="ARBA" id="ARBA00022723"/>
    </source>
</evidence>
<feature type="site" description="Interaction with galactose moiety of substrate glycoprotein" evidence="16">
    <location>
        <position position="214"/>
    </location>
</feature>
<evidence type="ECO:0000256" key="2">
    <source>
        <dbReference type="ARBA" id="ARBA00007706"/>
    </source>
</evidence>
<dbReference type="Proteomes" id="UP000011014">
    <property type="component" value="Unassembled WGS sequence"/>
</dbReference>
<feature type="binding site" evidence="14">
    <location>
        <position position="156"/>
    </location>
    <ligand>
        <name>UDP-alpha-D-glucuronate</name>
        <dbReference type="ChEBI" id="CHEBI:58052"/>
    </ligand>
</feature>
<dbReference type="GO" id="GO:0046872">
    <property type="term" value="F:metal ion binding"/>
    <property type="evidence" value="ECO:0007669"/>
    <property type="project" value="UniProtKB-KW"/>
</dbReference>
<sequence length="324" mass="37877">MGFRRVSYLKVYAIFCTLFILYLLTSEWENEGSILKHNRKLHKEIKKLKKGCTSRGYSRDYQDSDEADPIYLITPTYARLTQKADMTRLMYTLMHVENLHWIIIEDHEEKTELIIKFIERIPTNIQVTHLNMKTPSMDKLASDDPNWLKPRGVQQRNAGLEFLLEHFEENTEGYIYFLDDDNTYDIRIFDEIRKIEENQVGVWPVGIVGKLRYEGPVCSNGEVTSWFTAWKPDRPFPLDMAGFSFRLENLFDAPEARFKQRVPRGYQESHILTELGLDRTNAVGLANDCRDILVWHTRTEKPRMDAEEKLMKATGAASDLSIEV</sequence>
<feature type="transmembrane region" description="Helical" evidence="17">
    <location>
        <begin position="7"/>
        <end position="25"/>
    </location>
</feature>
<keyword evidence="3 17" id="KW-0808">Transferase</keyword>
<dbReference type="PANTHER" id="PTHR10896">
    <property type="entry name" value="GALACTOSYLGALACTOSYLXYLOSYLPROTEIN 3-BETA-GLUCURONOSYLTRANSFERASE BETA-1,3-GLUCURONYLTRANSFERASE"/>
    <property type="match status" value="1"/>
</dbReference>
<dbReference type="FunFam" id="3.90.550.10:FF:000044">
    <property type="entry name" value="Galactosylgalactosylxylosylprotein 3-beta-glucuronosyltransferase"/>
    <property type="match status" value="1"/>
</dbReference>
<proteinExistence type="inferred from homology"/>
<comment type="pathway">
    <text evidence="17">Protein modification; protein glycosylation.</text>
</comment>
<evidence type="ECO:0000256" key="16">
    <source>
        <dbReference type="PIRSR" id="PIRSR605027-4"/>
    </source>
</evidence>
<name>E4YWS9_OIKDI</name>
<accession>E4YWS9</accession>
<feature type="binding site" evidence="14">
    <location>
        <begin position="75"/>
        <end position="77"/>
    </location>
    <ligand>
        <name>UDP-alpha-D-glucuronate</name>
        <dbReference type="ChEBI" id="CHEBI:58052"/>
    </ligand>
</feature>
<evidence type="ECO:0000256" key="4">
    <source>
        <dbReference type="ARBA" id="ARBA00022692"/>
    </source>
</evidence>
<dbReference type="Gene3D" id="3.90.550.10">
    <property type="entry name" value="Spore Coat Polysaccharide Biosynthesis Protein SpsA, Chain A"/>
    <property type="match status" value="1"/>
</dbReference>
<keyword evidence="9" id="KW-0325">Glycoprotein</keyword>
<dbReference type="Pfam" id="PF03360">
    <property type="entry name" value="Glyco_transf_43"/>
    <property type="match status" value="1"/>
</dbReference>
<evidence type="ECO:0000256" key="15">
    <source>
        <dbReference type="PIRSR" id="PIRSR605027-3"/>
    </source>
</evidence>
<dbReference type="InterPro" id="IPR029044">
    <property type="entry name" value="Nucleotide-diphossugar_trans"/>
</dbReference>
<comment type="cofactor">
    <cofactor evidence="15 17">
        <name>Mn(2+)</name>
        <dbReference type="ChEBI" id="CHEBI:29035"/>
    </cofactor>
</comment>
<keyword evidence="10 15" id="KW-0464">Manganese</keyword>
<comment type="similarity">
    <text evidence="2 17">Belongs to the glycosyltransferase 43 family.</text>
</comment>
<keyword evidence="7 17" id="KW-1133">Transmembrane helix</keyword>
<evidence type="ECO:0000256" key="1">
    <source>
        <dbReference type="ARBA" id="ARBA00004606"/>
    </source>
</evidence>
<feature type="binding site" evidence="14">
    <location>
        <position position="106"/>
    </location>
    <ligand>
        <name>UDP-alpha-D-glucuronate</name>
        <dbReference type="ChEBI" id="CHEBI:58052"/>
    </ligand>
</feature>
<dbReference type="GO" id="GO:0000139">
    <property type="term" value="C:Golgi membrane"/>
    <property type="evidence" value="ECO:0007669"/>
    <property type="project" value="UniProtKB-SubCell"/>
</dbReference>
<keyword evidence="5 15" id="KW-0479">Metal-binding</keyword>
<dbReference type="PANTHER" id="PTHR10896:SF65">
    <property type="entry name" value="GALACTOSYLGALACTOSYLXYLOSYLPROTEIN 3-BETA-GLUCURONOSYLTRANSFERASE 3"/>
    <property type="match status" value="1"/>
</dbReference>
<comment type="subcellular location">
    <subcellularLocation>
        <location evidence="17">Golgi apparatus membrane</location>
        <topology evidence="17">Single-pass type II membrane protein</topology>
    </subcellularLocation>
    <subcellularLocation>
        <location evidence="1">Membrane</location>
        <topology evidence="1">Single-pass type II membrane protein</topology>
    </subcellularLocation>
</comment>
<evidence type="ECO:0000256" key="10">
    <source>
        <dbReference type="ARBA" id="ARBA00023211"/>
    </source>
</evidence>
<evidence type="ECO:0000256" key="6">
    <source>
        <dbReference type="ARBA" id="ARBA00022968"/>
    </source>
</evidence>
<dbReference type="EC" id="2.4.1.135" evidence="17"/>
<keyword evidence="4 17" id="KW-0812">Transmembrane</keyword>
<feature type="binding site" evidence="14">
    <location>
        <begin position="179"/>
        <end position="181"/>
    </location>
    <ligand>
        <name>UDP-alpha-D-glucuronate</name>
        <dbReference type="ChEBI" id="CHEBI:58052"/>
    </ligand>
</feature>
<evidence type="ECO:0000256" key="17">
    <source>
        <dbReference type="RuleBase" id="RU363127"/>
    </source>
</evidence>
<organism evidence="18">
    <name type="scientific">Oikopleura dioica</name>
    <name type="common">Tunicate</name>
    <dbReference type="NCBI Taxonomy" id="34765"/>
    <lineage>
        <taxon>Eukaryota</taxon>
        <taxon>Metazoa</taxon>
        <taxon>Chordata</taxon>
        <taxon>Tunicata</taxon>
        <taxon>Appendicularia</taxon>
        <taxon>Copelata</taxon>
        <taxon>Oikopleuridae</taxon>
        <taxon>Oikopleura</taxon>
    </lineage>
</organism>
<dbReference type="GO" id="GO:0050650">
    <property type="term" value="P:chondroitin sulfate proteoglycan biosynthetic process"/>
    <property type="evidence" value="ECO:0007669"/>
    <property type="project" value="TreeGrafter"/>
</dbReference>
<keyword evidence="8 17" id="KW-0472">Membrane</keyword>
<evidence type="ECO:0000256" key="14">
    <source>
        <dbReference type="PIRSR" id="PIRSR605027-2"/>
    </source>
</evidence>
<feature type="active site" description="Proton donor/acceptor" evidence="13">
    <location>
        <position position="268"/>
    </location>
</feature>
<evidence type="ECO:0000256" key="12">
    <source>
        <dbReference type="ARBA" id="ARBA00065147"/>
    </source>
</evidence>
<evidence type="ECO:0000256" key="9">
    <source>
        <dbReference type="ARBA" id="ARBA00023180"/>
    </source>
</evidence>
<dbReference type="CDD" id="cd00218">
    <property type="entry name" value="GlcAT-I"/>
    <property type="match status" value="1"/>
</dbReference>
<evidence type="ECO:0000256" key="8">
    <source>
        <dbReference type="ARBA" id="ARBA00023136"/>
    </source>
</evidence>
<evidence type="ECO:0000256" key="11">
    <source>
        <dbReference type="ARBA" id="ARBA00047979"/>
    </source>
</evidence>
<dbReference type="EMBL" id="FN656801">
    <property type="protein sequence ID" value="CBY42016.1"/>
    <property type="molecule type" value="Genomic_DNA"/>
</dbReference>
<keyword evidence="17" id="KW-0333">Golgi apparatus</keyword>
<dbReference type="UniPathway" id="UPA00378"/>
<dbReference type="GO" id="GO:0006024">
    <property type="term" value="P:glycosaminoglycan biosynthetic process"/>
    <property type="evidence" value="ECO:0007669"/>
    <property type="project" value="UniProtKB-ARBA"/>
</dbReference>
<dbReference type="GO" id="GO:0005975">
    <property type="term" value="P:carbohydrate metabolic process"/>
    <property type="evidence" value="ECO:0007669"/>
    <property type="project" value="TreeGrafter"/>
</dbReference>
<comment type="subunit">
    <text evidence="12">Homodimer; disulfide-linked. Interacts with PXYLP1; the interaction increases the 2-phosphoxylose phosphatase activity of PXYLP1 during completion of linkage region formation in a B3GAT3-mediated manner.</text>
</comment>
<dbReference type="EMBL" id="FN655700">
    <property type="protein sequence ID" value="CBY39912.1"/>
    <property type="molecule type" value="Genomic_DNA"/>
</dbReference>
<gene>
    <name evidence="18" type="ORF">GSOID_T00020512001</name>
    <name evidence="19" type="ORF">GSOID_T00025678001</name>
</gene>
<protein>
    <recommendedName>
        <fullName evidence="17">Galactosylgalactosylxylosylprotein 3-beta-glucuronosyltransferase</fullName>
        <ecNumber evidence="17">2.4.1.135</ecNumber>
    </recommendedName>
</protein>
<feature type="binding site" evidence="15">
    <location>
        <position position="181"/>
    </location>
    <ligand>
        <name>Mn(2+)</name>
        <dbReference type="ChEBI" id="CHEBI:29035"/>
    </ligand>
</feature>